<evidence type="ECO:0000313" key="2">
    <source>
        <dbReference type="Proteomes" id="UP000199242"/>
    </source>
</evidence>
<evidence type="ECO:0008006" key="3">
    <source>
        <dbReference type="Google" id="ProtNLM"/>
    </source>
</evidence>
<dbReference type="EMBL" id="FNHD01000014">
    <property type="protein sequence ID" value="SDM14510.1"/>
    <property type="molecule type" value="Genomic_DNA"/>
</dbReference>
<name>A0ABY0QZ54_9FLAO</name>
<reference evidence="1 2" key="1">
    <citation type="submission" date="2016-10" db="EMBL/GenBank/DDBJ databases">
        <authorList>
            <person name="Varghese N."/>
            <person name="Submissions S."/>
        </authorList>
    </citation>
    <scope>NUCLEOTIDE SEQUENCE [LARGE SCALE GENOMIC DNA]</scope>
    <source>
        <strain evidence="1 2">CGMCC 1.10941</strain>
    </source>
</reference>
<accession>A0ABY0QZ54</accession>
<comment type="caution">
    <text evidence="1">The sequence shown here is derived from an EMBL/GenBank/DDBJ whole genome shotgun (WGS) entry which is preliminary data.</text>
</comment>
<proteinExistence type="predicted"/>
<evidence type="ECO:0000313" key="1">
    <source>
        <dbReference type="EMBL" id="SDM14510.1"/>
    </source>
</evidence>
<sequence>MLKSMFLQGTYAYVANNPVMRFDVDGRWFNEDGTINTSGRTPNFTTGKQYRDSFLGVNKNDGGGGGISQELLDRMLALGGDWYNAGYGFESSDHIALGYNGSYLSLNTLIDGFIDIPEVVLTGSSSGWGSQIFGHVKSFMDNWYSPGGKLNWFVSSAATALENTAGSFRITNGDYNGSSFSPKYYQSAWTGGSRARITTYNISKIGGFVGKASFGAAVVMDGVGVYNYYRNPDSNNKIHPAKFGVNTAIGLYSLKINPAAGIIYFGIDAFYPGGWTGDEKHPGAIKDIDRRQAEFDAIFKNSDMPRQYIFPYGSQKF</sequence>
<protein>
    <recommendedName>
        <fullName evidence="3">RHS repeat-associated core domain-containing protein</fullName>
    </recommendedName>
</protein>
<dbReference type="Proteomes" id="UP000199242">
    <property type="component" value="Unassembled WGS sequence"/>
</dbReference>
<organism evidence="1 2">
    <name type="scientific">Chryseobacterium taihuense</name>
    <dbReference type="NCBI Taxonomy" id="1141221"/>
    <lineage>
        <taxon>Bacteria</taxon>
        <taxon>Pseudomonadati</taxon>
        <taxon>Bacteroidota</taxon>
        <taxon>Flavobacteriia</taxon>
        <taxon>Flavobacteriales</taxon>
        <taxon>Weeksellaceae</taxon>
        <taxon>Chryseobacterium group</taxon>
        <taxon>Chryseobacterium</taxon>
    </lineage>
</organism>
<gene>
    <name evidence="1" type="ORF">SAMN05216273_11486</name>
</gene>
<keyword evidence="2" id="KW-1185">Reference proteome</keyword>